<gene>
    <name evidence="2" type="ORF">ACFPTO_06905</name>
</gene>
<keyword evidence="1" id="KW-0732">Signal</keyword>
<evidence type="ECO:0000313" key="3">
    <source>
        <dbReference type="Proteomes" id="UP001596103"/>
    </source>
</evidence>
<comment type="caution">
    <text evidence="2">The sequence shown here is derived from an EMBL/GenBank/DDBJ whole genome shotgun (WGS) entry which is preliminary data.</text>
</comment>
<dbReference type="RefSeq" id="WP_377710356.1">
    <property type="nucleotide sequence ID" value="NZ_JBHSMP010000009.1"/>
</dbReference>
<evidence type="ECO:0000313" key="2">
    <source>
        <dbReference type="EMBL" id="MFC5428533.1"/>
    </source>
</evidence>
<sequence length="468" mass="46103">MKRTLIAAAVLAVSSGSVFAHGGMDPYIFNSTVIHQGVDLWGGVLLFGCVDVSNTTGAVVNNTQSVNLDAVTLTPNQPTGTYTTGRVTTFVHNTSRTVDAGGTASASVTKTNFRASGSAQGFQESSGYSYANQKAAVAGGGYEYSQQSSGIGGYFYDVNQSQGAHVSGGGHAGGSYGHYSYGDKNWGGGGGYVAGGFSGGYHASSYAKGSGIAGYFEGTQGSGQAAAWGFSANEGSGHQAFHEQSSGYSISGSIDSHSVTANWNVQAHDNTTDVTTVGAVTTHYNGIPAGSLDANIGGTGAPGAGVSGNVGINISEGVDNAQNNEASLAMIDAGNVFGNAQIFNSQSSAGNAKIKNFNVNASVGSNALAGASGNIGVNIAAGVGNVQNNSLAASSSTGKSAPDSAAMVATDQSSQSAGLNFNGSFGGTASMAPNALAGASGNIGVNIAGGAGNVQHNGLAIAALTVSK</sequence>
<dbReference type="EMBL" id="JBHSMP010000009">
    <property type="protein sequence ID" value="MFC5428533.1"/>
    <property type="molecule type" value="Genomic_DNA"/>
</dbReference>
<keyword evidence="3" id="KW-1185">Reference proteome</keyword>
<reference evidence="3" key="1">
    <citation type="journal article" date="2019" name="Int. J. Syst. Evol. Microbiol.">
        <title>The Global Catalogue of Microorganisms (GCM) 10K type strain sequencing project: providing services to taxonomists for standard genome sequencing and annotation.</title>
        <authorList>
            <consortium name="The Broad Institute Genomics Platform"/>
            <consortium name="The Broad Institute Genome Sequencing Center for Infectious Disease"/>
            <person name="Wu L."/>
            <person name="Ma J."/>
        </authorList>
    </citation>
    <scope>NUCLEOTIDE SEQUENCE [LARGE SCALE GENOMIC DNA]</scope>
    <source>
        <strain evidence="3">CCUG 56042</strain>
    </source>
</reference>
<name>A0ABW0J660_9BURK</name>
<organism evidence="2 3">
    <name type="scientific">Paraburkholderia denitrificans</name>
    <dbReference type="NCBI Taxonomy" id="694025"/>
    <lineage>
        <taxon>Bacteria</taxon>
        <taxon>Pseudomonadati</taxon>
        <taxon>Pseudomonadota</taxon>
        <taxon>Betaproteobacteria</taxon>
        <taxon>Burkholderiales</taxon>
        <taxon>Burkholderiaceae</taxon>
        <taxon>Paraburkholderia</taxon>
    </lineage>
</organism>
<feature type="signal peptide" evidence="1">
    <location>
        <begin position="1"/>
        <end position="20"/>
    </location>
</feature>
<dbReference type="Proteomes" id="UP001596103">
    <property type="component" value="Unassembled WGS sequence"/>
</dbReference>
<evidence type="ECO:0000256" key="1">
    <source>
        <dbReference type="SAM" id="SignalP"/>
    </source>
</evidence>
<accession>A0ABW0J660</accession>
<feature type="chain" id="PRO_5047028894" description="Cell wall anchor protein" evidence="1">
    <location>
        <begin position="21"/>
        <end position="468"/>
    </location>
</feature>
<proteinExistence type="predicted"/>
<protein>
    <recommendedName>
        <fullName evidence="4">Cell wall anchor protein</fullName>
    </recommendedName>
</protein>
<evidence type="ECO:0008006" key="4">
    <source>
        <dbReference type="Google" id="ProtNLM"/>
    </source>
</evidence>